<name>A0A0D2JVK7_9EURO</name>
<reference evidence="2 3" key="1">
    <citation type="submission" date="2015-01" db="EMBL/GenBank/DDBJ databases">
        <title>The Genome Sequence of Fonsecaea multimorphosa CBS 102226.</title>
        <authorList>
            <consortium name="The Broad Institute Genomics Platform"/>
            <person name="Cuomo C."/>
            <person name="de Hoog S."/>
            <person name="Gorbushina A."/>
            <person name="Stielow B."/>
            <person name="Teixiera M."/>
            <person name="Abouelleil A."/>
            <person name="Chapman S.B."/>
            <person name="Priest M."/>
            <person name="Young S.K."/>
            <person name="Wortman J."/>
            <person name="Nusbaum C."/>
            <person name="Birren B."/>
        </authorList>
    </citation>
    <scope>NUCLEOTIDE SEQUENCE [LARGE SCALE GENOMIC DNA]</scope>
    <source>
        <strain evidence="2 3">CBS 102226</strain>
    </source>
</reference>
<dbReference type="AlphaFoldDB" id="A0A0D2JVK7"/>
<proteinExistence type="predicted"/>
<evidence type="ECO:0000313" key="2">
    <source>
        <dbReference type="EMBL" id="KIX97497.1"/>
    </source>
</evidence>
<dbReference type="RefSeq" id="XP_016631620.1">
    <property type="nucleotide sequence ID" value="XM_016777449.1"/>
</dbReference>
<dbReference type="OrthoDB" id="5430349at2759"/>
<keyword evidence="3" id="KW-1185">Reference proteome</keyword>
<dbReference type="GeneID" id="27712695"/>
<evidence type="ECO:0000313" key="3">
    <source>
        <dbReference type="Proteomes" id="UP000053411"/>
    </source>
</evidence>
<accession>A0A0D2JVK7</accession>
<dbReference type="EMBL" id="KN848074">
    <property type="protein sequence ID" value="KIX97497.1"/>
    <property type="molecule type" value="Genomic_DNA"/>
</dbReference>
<protein>
    <submittedName>
        <fullName evidence="2">Uncharacterized protein</fullName>
    </submittedName>
</protein>
<feature type="region of interest" description="Disordered" evidence="1">
    <location>
        <begin position="100"/>
        <end position="143"/>
    </location>
</feature>
<evidence type="ECO:0000256" key="1">
    <source>
        <dbReference type="SAM" id="MobiDB-lite"/>
    </source>
</evidence>
<dbReference type="VEuPathDB" id="FungiDB:Z520_06949"/>
<feature type="compositionally biased region" description="Polar residues" evidence="1">
    <location>
        <begin position="101"/>
        <end position="113"/>
    </location>
</feature>
<gene>
    <name evidence="2" type="ORF">Z520_06949</name>
</gene>
<organism evidence="2 3">
    <name type="scientific">Fonsecaea multimorphosa CBS 102226</name>
    <dbReference type="NCBI Taxonomy" id="1442371"/>
    <lineage>
        <taxon>Eukaryota</taxon>
        <taxon>Fungi</taxon>
        <taxon>Dikarya</taxon>
        <taxon>Ascomycota</taxon>
        <taxon>Pezizomycotina</taxon>
        <taxon>Eurotiomycetes</taxon>
        <taxon>Chaetothyriomycetidae</taxon>
        <taxon>Chaetothyriales</taxon>
        <taxon>Herpotrichiellaceae</taxon>
        <taxon>Fonsecaea</taxon>
    </lineage>
</organism>
<dbReference type="Proteomes" id="UP000053411">
    <property type="component" value="Unassembled WGS sequence"/>
</dbReference>
<sequence>MASSSGLWNTATTWSTRYQPCTSTLTSTATATLTPAASTSTITVTSTATITGSTSFSTAIQTTTVTSTTDSTTATDTTTTTTTTTTLSISTSTVAAPATFTPIQTSLPGSTYSGSGGSDPISKREAKAGGSRDSSNKAMLSQPGLSEWRYPQGVVCHQSVSETCSTKTTITTSTITATAKTVTATSTSITTTTVIPSGTTTSTSTVTTTVTSVITETSTSTSTSTATTYSTTTTVYAACATNNLADEYLGEYFLEVSGGFTSVYDTTTDDAYDCCVAAITLGDTSVWAWLPGEPSNNCEVGQTDGTCPDPATNPSTATYGASSPITVGNAYCGGINAAVPLLSSSSSSS</sequence>